<dbReference type="Pfam" id="PF02120">
    <property type="entry name" value="Flg_hook"/>
    <property type="match status" value="1"/>
</dbReference>
<feature type="region of interest" description="Disordered" evidence="1">
    <location>
        <begin position="1"/>
        <end position="55"/>
    </location>
</feature>
<dbReference type="PANTHER" id="PTHR37533:SF2">
    <property type="entry name" value="FLAGELLAR HOOK-LENGTH CONTROL PROTEIN"/>
    <property type="match status" value="1"/>
</dbReference>
<feature type="compositionally biased region" description="Polar residues" evidence="1">
    <location>
        <begin position="318"/>
        <end position="329"/>
    </location>
</feature>
<dbReference type="RefSeq" id="WP_089523073.1">
    <property type="nucleotide sequence ID" value="NZ_NMUQ01000001.1"/>
</dbReference>
<dbReference type="OrthoDB" id="2380967at2"/>
<dbReference type="CDD" id="cd17470">
    <property type="entry name" value="T3SS_Flik_C"/>
    <property type="match status" value="1"/>
</dbReference>
<feature type="domain" description="Flagellar hook-length control protein-like C-terminal" evidence="2">
    <location>
        <begin position="374"/>
        <end position="443"/>
    </location>
</feature>
<accession>A0A229P1P0</accession>
<dbReference type="InterPro" id="IPR021136">
    <property type="entry name" value="Flagellar_hook_control-like_C"/>
</dbReference>
<dbReference type="InterPro" id="IPR038610">
    <property type="entry name" value="FliK-like_C_sf"/>
</dbReference>
<evidence type="ECO:0000259" key="2">
    <source>
        <dbReference type="Pfam" id="PF02120"/>
    </source>
</evidence>
<dbReference type="Proteomes" id="UP000215145">
    <property type="component" value="Unassembled WGS sequence"/>
</dbReference>
<dbReference type="InterPro" id="IPR052563">
    <property type="entry name" value="FliK"/>
</dbReference>
<dbReference type="PANTHER" id="PTHR37533">
    <property type="entry name" value="FLAGELLAR HOOK-LENGTH CONTROL PROTEIN"/>
    <property type="match status" value="1"/>
</dbReference>
<evidence type="ECO:0000313" key="3">
    <source>
        <dbReference type="EMBL" id="OXM15987.1"/>
    </source>
</evidence>
<protein>
    <recommendedName>
        <fullName evidence="2">Flagellar hook-length control protein-like C-terminal domain-containing protein</fullName>
    </recommendedName>
</protein>
<feature type="compositionally biased region" description="Pro residues" evidence="1">
    <location>
        <begin position="333"/>
        <end position="342"/>
    </location>
</feature>
<dbReference type="Gene3D" id="3.30.750.140">
    <property type="match status" value="1"/>
</dbReference>
<feature type="region of interest" description="Disordered" evidence="1">
    <location>
        <begin position="448"/>
        <end position="474"/>
    </location>
</feature>
<feature type="compositionally biased region" description="Low complexity" evidence="1">
    <location>
        <begin position="12"/>
        <end position="34"/>
    </location>
</feature>
<name>A0A229P1P0_9BACL</name>
<feature type="region of interest" description="Disordered" evidence="1">
    <location>
        <begin position="318"/>
        <end position="342"/>
    </location>
</feature>
<evidence type="ECO:0000313" key="4">
    <source>
        <dbReference type="Proteomes" id="UP000215145"/>
    </source>
</evidence>
<comment type="caution">
    <text evidence="3">The sequence shown here is derived from an EMBL/GenBank/DDBJ whole genome shotgun (WGS) entry which is preliminary data.</text>
</comment>
<sequence length="500" mass="50579">MEMAVSQPMAPTAGSTASGAGQSARQGGSATSGQTFQQVMGSAQTSSGSSSAASQTGATASDATAAQGETAAALIQAALAQLTVDLQKAEGTLGSPQAGIDGAAALPGQEGIVGQLETDLSGTGLLGQLEALLDKLFAAGEETVEISEQDWQAAASELSALLALLGLPVQGMIAAQSQEVMDGMELQGVNAAGSGSKQLVLESLLMLGQALEAGAAPKIGSQDASTMIQQQIGKLESLLKGETKAQDSDNLPASDKTNAGKGAIAAPAAAMLLARLNASSVHVRAALEAQGTSSAANTDNVVAVEAAVTTTAAPIMTSSENPQGLITGTPQSPVQPAPASPGPAAPVPVVSIHRFAEELGGMIIQKLDITSLGQATEARIMLNPEHLGQVDIKLQLQSGQLTAVFMADSPAAREAIENQLAQLRQSLQLQGIQVERMEVSSNQLQSSFSFGQQSHGGGQQRQGFTGDRGASEEAALREADLATQTVIRELGFGRAVNETA</sequence>
<evidence type="ECO:0000256" key="1">
    <source>
        <dbReference type="SAM" id="MobiDB-lite"/>
    </source>
</evidence>
<dbReference type="AlphaFoldDB" id="A0A229P1P0"/>
<feature type="compositionally biased region" description="Low complexity" evidence="1">
    <location>
        <begin position="41"/>
        <end position="55"/>
    </location>
</feature>
<keyword evidence="4" id="KW-1185">Reference proteome</keyword>
<organism evidence="3 4">
    <name type="scientific">Paenibacillus herberti</name>
    <dbReference type="NCBI Taxonomy" id="1619309"/>
    <lineage>
        <taxon>Bacteria</taxon>
        <taxon>Bacillati</taxon>
        <taxon>Bacillota</taxon>
        <taxon>Bacilli</taxon>
        <taxon>Bacillales</taxon>
        <taxon>Paenibacillaceae</taxon>
        <taxon>Paenibacillus</taxon>
    </lineage>
</organism>
<reference evidence="3 4" key="1">
    <citation type="submission" date="2017-07" db="EMBL/GenBank/DDBJ databases">
        <title>Paenibacillus herberti R33 genome sequencing and assembly.</title>
        <authorList>
            <person name="Su W."/>
        </authorList>
    </citation>
    <scope>NUCLEOTIDE SEQUENCE [LARGE SCALE GENOMIC DNA]</scope>
    <source>
        <strain evidence="3 4">R33</strain>
    </source>
</reference>
<proteinExistence type="predicted"/>
<gene>
    <name evidence="3" type="ORF">CGZ75_04595</name>
</gene>
<dbReference type="EMBL" id="NMUQ01000001">
    <property type="protein sequence ID" value="OXM15987.1"/>
    <property type="molecule type" value="Genomic_DNA"/>
</dbReference>